<dbReference type="PANTHER" id="PTHR30327:SF1">
    <property type="entry name" value="UPF0301 PROTEIN YQGE"/>
    <property type="match status" value="1"/>
</dbReference>
<dbReference type="GO" id="GO:0005829">
    <property type="term" value="C:cytosol"/>
    <property type="evidence" value="ECO:0007669"/>
    <property type="project" value="TreeGrafter"/>
</dbReference>
<feature type="non-terminal residue" evidence="1">
    <location>
        <position position="1"/>
    </location>
</feature>
<dbReference type="OrthoDB" id="8300456at2759"/>
<protein>
    <submittedName>
        <fullName evidence="1">Uncharacterized protein</fullName>
    </submittedName>
</protein>
<dbReference type="PANTHER" id="PTHR30327">
    <property type="entry name" value="UNCHARACTERIZED PROTEIN YQGE"/>
    <property type="match status" value="1"/>
</dbReference>
<dbReference type="AlphaFoldDB" id="A0A7R8WMH0"/>
<dbReference type="SUPFAM" id="SSF143456">
    <property type="entry name" value="VC0467-like"/>
    <property type="match status" value="1"/>
</dbReference>
<dbReference type="Gene3D" id="3.40.1740.10">
    <property type="entry name" value="VC0467-like"/>
    <property type="match status" value="1"/>
</dbReference>
<accession>A0A7R8WMH0</accession>
<sequence>VLEDIANTTGPDKYIFLLGCAGWAPGQLEKELKEGGWLTVPGDDALVFDTPDEEKWRMAGLRIGVDISLFVDEAGQA</sequence>
<dbReference type="Pfam" id="PF02622">
    <property type="entry name" value="DUF179"/>
    <property type="match status" value="1"/>
</dbReference>
<proteinExistence type="predicted"/>
<gene>
    <name evidence="1" type="ORF">CTOB1V02_LOCUS11075</name>
</gene>
<dbReference type="EMBL" id="OB665911">
    <property type="protein sequence ID" value="CAD7233252.1"/>
    <property type="molecule type" value="Genomic_DNA"/>
</dbReference>
<evidence type="ECO:0000313" key="1">
    <source>
        <dbReference type="EMBL" id="CAD7233252.1"/>
    </source>
</evidence>
<name>A0A7R8WMH0_9CRUS</name>
<dbReference type="InterPro" id="IPR003774">
    <property type="entry name" value="AlgH-like"/>
</dbReference>
<organism evidence="1">
    <name type="scientific">Cyprideis torosa</name>
    <dbReference type="NCBI Taxonomy" id="163714"/>
    <lineage>
        <taxon>Eukaryota</taxon>
        <taxon>Metazoa</taxon>
        <taxon>Ecdysozoa</taxon>
        <taxon>Arthropoda</taxon>
        <taxon>Crustacea</taxon>
        <taxon>Oligostraca</taxon>
        <taxon>Ostracoda</taxon>
        <taxon>Podocopa</taxon>
        <taxon>Podocopida</taxon>
        <taxon>Cytherocopina</taxon>
        <taxon>Cytheroidea</taxon>
        <taxon>Cytherideidae</taxon>
        <taxon>Cyprideis</taxon>
    </lineage>
</organism>
<reference evidence="1" key="1">
    <citation type="submission" date="2020-11" db="EMBL/GenBank/DDBJ databases">
        <authorList>
            <person name="Tran Van P."/>
        </authorList>
    </citation>
    <scope>NUCLEOTIDE SEQUENCE</scope>
</reference>